<reference evidence="2 3" key="1">
    <citation type="submission" date="2014-02" db="EMBL/GenBank/DDBJ databases">
        <title>The small core and large imbalanced accessory genome model reveals a collaborative survival strategy of Sorangium cellulosum strains in nature.</title>
        <authorList>
            <person name="Han K."/>
            <person name="Peng R."/>
            <person name="Blom J."/>
            <person name="Li Y.-Z."/>
        </authorList>
    </citation>
    <scope>NUCLEOTIDE SEQUENCE [LARGE SCALE GENOMIC DNA]</scope>
    <source>
        <strain evidence="2 3">So0008-312</strain>
    </source>
</reference>
<evidence type="ECO:0000313" key="3">
    <source>
        <dbReference type="Proteomes" id="UP000075260"/>
    </source>
</evidence>
<dbReference type="AlphaFoldDB" id="A0A150QH52"/>
<comment type="caution">
    <text evidence="2">The sequence shown here is derived from an EMBL/GenBank/DDBJ whole genome shotgun (WGS) entry which is preliminary data.</text>
</comment>
<protein>
    <submittedName>
        <fullName evidence="2">Uncharacterized protein</fullName>
    </submittedName>
</protein>
<feature type="region of interest" description="Disordered" evidence="1">
    <location>
        <begin position="1"/>
        <end position="79"/>
    </location>
</feature>
<dbReference type="EMBL" id="JEMA01000664">
    <property type="protein sequence ID" value="KYF67314.1"/>
    <property type="molecule type" value="Genomic_DNA"/>
</dbReference>
<proteinExistence type="predicted"/>
<sequence length="79" mass="8045">MTPEAAAISQTSPRRSDPGEEAPDDGAAKGGVPGDDVPGDDAPGEDAEEVCRGDMSKEGSAGIRRVPSRINRTDACGFS</sequence>
<accession>A0A150QH52</accession>
<evidence type="ECO:0000256" key="1">
    <source>
        <dbReference type="SAM" id="MobiDB-lite"/>
    </source>
</evidence>
<gene>
    <name evidence="2" type="ORF">BE15_42600</name>
</gene>
<feature type="compositionally biased region" description="Acidic residues" evidence="1">
    <location>
        <begin position="37"/>
        <end position="48"/>
    </location>
</feature>
<organism evidence="2 3">
    <name type="scientific">Sorangium cellulosum</name>
    <name type="common">Polyangium cellulosum</name>
    <dbReference type="NCBI Taxonomy" id="56"/>
    <lineage>
        <taxon>Bacteria</taxon>
        <taxon>Pseudomonadati</taxon>
        <taxon>Myxococcota</taxon>
        <taxon>Polyangia</taxon>
        <taxon>Polyangiales</taxon>
        <taxon>Polyangiaceae</taxon>
        <taxon>Sorangium</taxon>
    </lineage>
</organism>
<dbReference type="Proteomes" id="UP000075260">
    <property type="component" value="Unassembled WGS sequence"/>
</dbReference>
<name>A0A150QH52_SORCE</name>
<evidence type="ECO:0000313" key="2">
    <source>
        <dbReference type="EMBL" id="KYF67314.1"/>
    </source>
</evidence>